<sequence length="76" mass="8227">MVERKGLFLAGHKISYRAARSRRALVGYIARSPCRCGFKLIDSGEPGPAFLKGASSLSNCLSLTHKAQASCQSSRR</sequence>
<dbReference type="Proteomes" id="UP000298030">
    <property type="component" value="Unassembled WGS sequence"/>
</dbReference>
<gene>
    <name evidence="1" type="ORF">FA13DRAFT_1736807</name>
</gene>
<dbReference type="EMBL" id="QPFP01000043">
    <property type="protein sequence ID" value="TEB27019.1"/>
    <property type="molecule type" value="Genomic_DNA"/>
</dbReference>
<comment type="caution">
    <text evidence="1">The sequence shown here is derived from an EMBL/GenBank/DDBJ whole genome shotgun (WGS) entry which is preliminary data.</text>
</comment>
<accession>A0A4Y7T0H7</accession>
<organism evidence="1 2">
    <name type="scientific">Coprinellus micaceus</name>
    <name type="common">Glistening ink-cap mushroom</name>
    <name type="synonym">Coprinus micaceus</name>
    <dbReference type="NCBI Taxonomy" id="71717"/>
    <lineage>
        <taxon>Eukaryota</taxon>
        <taxon>Fungi</taxon>
        <taxon>Dikarya</taxon>
        <taxon>Basidiomycota</taxon>
        <taxon>Agaricomycotina</taxon>
        <taxon>Agaricomycetes</taxon>
        <taxon>Agaricomycetidae</taxon>
        <taxon>Agaricales</taxon>
        <taxon>Agaricineae</taxon>
        <taxon>Psathyrellaceae</taxon>
        <taxon>Coprinellus</taxon>
    </lineage>
</organism>
<evidence type="ECO:0000313" key="1">
    <source>
        <dbReference type="EMBL" id="TEB27019.1"/>
    </source>
</evidence>
<reference evidence="1 2" key="1">
    <citation type="journal article" date="2019" name="Nat. Ecol. Evol.">
        <title>Megaphylogeny resolves global patterns of mushroom evolution.</title>
        <authorList>
            <person name="Varga T."/>
            <person name="Krizsan K."/>
            <person name="Foldi C."/>
            <person name="Dima B."/>
            <person name="Sanchez-Garcia M."/>
            <person name="Sanchez-Ramirez S."/>
            <person name="Szollosi G.J."/>
            <person name="Szarkandi J.G."/>
            <person name="Papp V."/>
            <person name="Albert L."/>
            <person name="Andreopoulos W."/>
            <person name="Angelini C."/>
            <person name="Antonin V."/>
            <person name="Barry K.W."/>
            <person name="Bougher N.L."/>
            <person name="Buchanan P."/>
            <person name="Buyck B."/>
            <person name="Bense V."/>
            <person name="Catcheside P."/>
            <person name="Chovatia M."/>
            <person name="Cooper J."/>
            <person name="Damon W."/>
            <person name="Desjardin D."/>
            <person name="Finy P."/>
            <person name="Geml J."/>
            <person name="Haridas S."/>
            <person name="Hughes K."/>
            <person name="Justo A."/>
            <person name="Karasinski D."/>
            <person name="Kautmanova I."/>
            <person name="Kiss B."/>
            <person name="Kocsube S."/>
            <person name="Kotiranta H."/>
            <person name="LaButti K.M."/>
            <person name="Lechner B.E."/>
            <person name="Liimatainen K."/>
            <person name="Lipzen A."/>
            <person name="Lukacs Z."/>
            <person name="Mihaltcheva S."/>
            <person name="Morgado L.N."/>
            <person name="Niskanen T."/>
            <person name="Noordeloos M.E."/>
            <person name="Ohm R.A."/>
            <person name="Ortiz-Santana B."/>
            <person name="Ovrebo C."/>
            <person name="Racz N."/>
            <person name="Riley R."/>
            <person name="Savchenko A."/>
            <person name="Shiryaev A."/>
            <person name="Soop K."/>
            <person name="Spirin V."/>
            <person name="Szebenyi C."/>
            <person name="Tomsovsky M."/>
            <person name="Tulloss R.E."/>
            <person name="Uehling J."/>
            <person name="Grigoriev I.V."/>
            <person name="Vagvolgyi C."/>
            <person name="Papp T."/>
            <person name="Martin F.M."/>
            <person name="Miettinen O."/>
            <person name="Hibbett D.S."/>
            <person name="Nagy L.G."/>
        </authorList>
    </citation>
    <scope>NUCLEOTIDE SEQUENCE [LARGE SCALE GENOMIC DNA]</scope>
    <source>
        <strain evidence="1 2">FP101781</strain>
    </source>
</reference>
<evidence type="ECO:0000313" key="2">
    <source>
        <dbReference type="Proteomes" id="UP000298030"/>
    </source>
</evidence>
<keyword evidence="2" id="KW-1185">Reference proteome</keyword>
<proteinExistence type="predicted"/>
<dbReference type="AlphaFoldDB" id="A0A4Y7T0H7"/>
<name>A0A4Y7T0H7_COPMI</name>
<protein>
    <submittedName>
        <fullName evidence="1">Uncharacterized protein</fullName>
    </submittedName>
</protein>